<gene>
    <name evidence="8" type="ORF">CTER_0555</name>
</gene>
<comment type="similarity">
    <text evidence="1">Belongs to the Fur family.</text>
</comment>
<dbReference type="PATRIC" id="fig|1195236.3.peg.876"/>
<comment type="cofactor">
    <cofactor evidence="7">
        <name>Zn(2+)</name>
        <dbReference type="ChEBI" id="CHEBI:29105"/>
    </cofactor>
    <text evidence="7">Binds 1 zinc ion per subunit.</text>
</comment>
<sequence length="120" mass="13896">MKKHRMLILDIIKSSEEHMKAEEIYMKAKQLQPSIAVGTVYRNLGLMTEAGEIRRISILNAPDRYDKSLHPHEHLICQNCGELTDITVSDLKEYMEKQTGIEILSYELNLRYICDKCKNG</sequence>
<keyword evidence="3 7" id="KW-0862">Zinc</keyword>
<dbReference type="Proteomes" id="UP000014155">
    <property type="component" value="Unassembled WGS sequence"/>
</dbReference>
<dbReference type="GO" id="GO:0045892">
    <property type="term" value="P:negative regulation of DNA-templated transcription"/>
    <property type="evidence" value="ECO:0007669"/>
    <property type="project" value="TreeGrafter"/>
</dbReference>
<evidence type="ECO:0000256" key="1">
    <source>
        <dbReference type="ARBA" id="ARBA00007957"/>
    </source>
</evidence>
<dbReference type="InterPro" id="IPR036390">
    <property type="entry name" value="WH_DNA-bd_sf"/>
</dbReference>
<name>S0FSW7_RUMCE</name>
<evidence type="ECO:0000313" key="8">
    <source>
        <dbReference type="EMBL" id="EMS73416.1"/>
    </source>
</evidence>
<feature type="binding site" evidence="7">
    <location>
        <position position="114"/>
    </location>
    <ligand>
        <name>Zn(2+)</name>
        <dbReference type="ChEBI" id="CHEBI:29105"/>
    </ligand>
</feature>
<dbReference type="Gene3D" id="3.30.1490.190">
    <property type="match status" value="1"/>
</dbReference>
<evidence type="ECO:0000256" key="5">
    <source>
        <dbReference type="ARBA" id="ARBA00023125"/>
    </source>
</evidence>
<dbReference type="GO" id="GO:0003700">
    <property type="term" value="F:DNA-binding transcription factor activity"/>
    <property type="evidence" value="ECO:0007669"/>
    <property type="project" value="InterPro"/>
</dbReference>
<evidence type="ECO:0000313" key="9">
    <source>
        <dbReference type="Proteomes" id="UP000014155"/>
    </source>
</evidence>
<evidence type="ECO:0000256" key="4">
    <source>
        <dbReference type="ARBA" id="ARBA00023015"/>
    </source>
</evidence>
<keyword evidence="5" id="KW-0238">DNA-binding</keyword>
<keyword evidence="9" id="KW-1185">Reference proteome</keyword>
<feature type="binding site" evidence="7">
    <location>
        <position position="117"/>
    </location>
    <ligand>
        <name>Zn(2+)</name>
        <dbReference type="ChEBI" id="CHEBI:29105"/>
    </ligand>
</feature>
<dbReference type="CDD" id="cd07153">
    <property type="entry name" value="Fur_like"/>
    <property type="match status" value="1"/>
</dbReference>
<evidence type="ECO:0000256" key="2">
    <source>
        <dbReference type="ARBA" id="ARBA00022491"/>
    </source>
</evidence>
<dbReference type="InterPro" id="IPR002481">
    <property type="entry name" value="FUR"/>
</dbReference>
<dbReference type="RefSeq" id="WP_004623912.1">
    <property type="nucleotide sequence ID" value="NZ_AORV01000020.1"/>
</dbReference>
<reference evidence="8 9" key="1">
    <citation type="journal article" date="2013" name="Genome Announc.">
        <title>Draft Genome Sequence of the Cellulolytic, Mesophilic, Anaerobic Bacterium Clostridium termitidis Strain CT1112 (DSM 5398).</title>
        <authorList>
            <person name="Lal S."/>
            <person name="Ramachandran U."/>
            <person name="Zhang X."/>
            <person name="Munir R."/>
            <person name="Sparling R."/>
            <person name="Levin D.B."/>
        </authorList>
    </citation>
    <scope>NUCLEOTIDE SEQUENCE [LARGE SCALE GENOMIC DNA]</scope>
    <source>
        <strain evidence="8 9">CT1112</strain>
    </source>
</reference>
<dbReference type="STRING" id="1195236.CTER_0555"/>
<evidence type="ECO:0000256" key="3">
    <source>
        <dbReference type="ARBA" id="ARBA00022833"/>
    </source>
</evidence>
<keyword evidence="7" id="KW-0479">Metal-binding</keyword>
<keyword evidence="4" id="KW-0805">Transcription regulation</keyword>
<dbReference type="SUPFAM" id="SSF46785">
    <property type="entry name" value="Winged helix' DNA-binding domain"/>
    <property type="match status" value="1"/>
</dbReference>
<organism evidence="8 9">
    <name type="scientific">Ruminiclostridium cellobioparum subsp. termitidis CT1112</name>
    <dbReference type="NCBI Taxonomy" id="1195236"/>
    <lineage>
        <taxon>Bacteria</taxon>
        <taxon>Bacillati</taxon>
        <taxon>Bacillota</taxon>
        <taxon>Clostridia</taxon>
        <taxon>Eubacteriales</taxon>
        <taxon>Oscillospiraceae</taxon>
        <taxon>Ruminiclostridium</taxon>
    </lineage>
</organism>
<dbReference type="Gene3D" id="1.10.10.10">
    <property type="entry name" value="Winged helix-like DNA-binding domain superfamily/Winged helix DNA-binding domain"/>
    <property type="match status" value="1"/>
</dbReference>
<comment type="caution">
    <text evidence="8">The sequence shown here is derived from an EMBL/GenBank/DDBJ whole genome shotgun (WGS) entry which is preliminary data.</text>
</comment>
<dbReference type="eggNOG" id="COG0735">
    <property type="taxonomic scope" value="Bacteria"/>
</dbReference>
<dbReference type="GO" id="GO:0008270">
    <property type="term" value="F:zinc ion binding"/>
    <property type="evidence" value="ECO:0007669"/>
    <property type="project" value="TreeGrafter"/>
</dbReference>
<dbReference type="EMBL" id="AORV01000020">
    <property type="protein sequence ID" value="EMS73416.1"/>
    <property type="molecule type" value="Genomic_DNA"/>
</dbReference>
<evidence type="ECO:0000256" key="6">
    <source>
        <dbReference type="ARBA" id="ARBA00023163"/>
    </source>
</evidence>
<dbReference type="PANTHER" id="PTHR33202">
    <property type="entry name" value="ZINC UPTAKE REGULATION PROTEIN"/>
    <property type="match status" value="1"/>
</dbReference>
<protein>
    <submittedName>
        <fullName evidence="8">Fe2+/Zn2+ uptake regulation protein</fullName>
    </submittedName>
</protein>
<dbReference type="PANTHER" id="PTHR33202:SF7">
    <property type="entry name" value="FERRIC UPTAKE REGULATION PROTEIN"/>
    <property type="match status" value="1"/>
</dbReference>
<evidence type="ECO:0000256" key="7">
    <source>
        <dbReference type="PIRSR" id="PIRSR602481-1"/>
    </source>
</evidence>
<keyword evidence="6" id="KW-0804">Transcription</keyword>
<accession>S0FSW7</accession>
<keyword evidence="2" id="KW-0678">Repressor</keyword>
<dbReference type="Pfam" id="PF01475">
    <property type="entry name" value="FUR"/>
    <property type="match status" value="1"/>
</dbReference>
<feature type="binding site" evidence="7">
    <location>
        <position position="77"/>
    </location>
    <ligand>
        <name>Zn(2+)</name>
        <dbReference type="ChEBI" id="CHEBI:29105"/>
    </ligand>
</feature>
<proteinExistence type="inferred from homology"/>
<dbReference type="GO" id="GO:1900376">
    <property type="term" value="P:regulation of secondary metabolite biosynthetic process"/>
    <property type="evidence" value="ECO:0007669"/>
    <property type="project" value="TreeGrafter"/>
</dbReference>
<dbReference type="InterPro" id="IPR036388">
    <property type="entry name" value="WH-like_DNA-bd_sf"/>
</dbReference>
<feature type="binding site" evidence="7">
    <location>
        <position position="80"/>
    </location>
    <ligand>
        <name>Zn(2+)</name>
        <dbReference type="ChEBI" id="CHEBI:29105"/>
    </ligand>
</feature>
<dbReference type="AlphaFoldDB" id="S0FSW7"/>
<dbReference type="InterPro" id="IPR043135">
    <property type="entry name" value="Fur_C"/>
</dbReference>
<dbReference type="GO" id="GO:0000976">
    <property type="term" value="F:transcription cis-regulatory region binding"/>
    <property type="evidence" value="ECO:0007669"/>
    <property type="project" value="TreeGrafter"/>
</dbReference>